<protein>
    <recommendedName>
        <fullName evidence="3">pEK499-p136 HEPN domain-containing protein</fullName>
    </recommendedName>
</protein>
<organism evidence="1 2">
    <name type="scientific">Methylocella silvestris (strain DSM 15510 / CIP 108128 / LMG 27833 / NCIMB 13906 / BL2)</name>
    <dbReference type="NCBI Taxonomy" id="395965"/>
    <lineage>
        <taxon>Bacteria</taxon>
        <taxon>Pseudomonadati</taxon>
        <taxon>Pseudomonadota</taxon>
        <taxon>Alphaproteobacteria</taxon>
        <taxon>Hyphomicrobiales</taxon>
        <taxon>Beijerinckiaceae</taxon>
        <taxon>Methylocella</taxon>
    </lineage>
</organism>
<sequence length="205" mass="22742">MIPERFVTEYPARCGQLLDMLERPARHADLLGSFALLVASAAFTIPFGRMVEKAHPLGPPEDALYKAVEGLKKLPFADSPFWAGGKPGFFRYAKIVTDPEDTVGWLNEKGEHPLKSTEAKDANIVLRTIRNGLAHGNVVYLDKDGYETAGKRVVYLAFLSKHESGDGFRVAIFDEESFLAFLKGWIGRLQGFPLERKLAFAEAAE</sequence>
<accession>B8ENV4</accession>
<dbReference type="KEGG" id="msl:Msil_1947"/>
<evidence type="ECO:0008006" key="3">
    <source>
        <dbReference type="Google" id="ProtNLM"/>
    </source>
</evidence>
<dbReference type="RefSeq" id="WP_012590960.1">
    <property type="nucleotide sequence ID" value="NC_011666.1"/>
</dbReference>
<keyword evidence="2" id="KW-1185">Reference proteome</keyword>
<dbReference type="STRING" id="395965.Msil_1947"/>
<dbReference type="HOGENOM" id="CLU_1330362_0_0_5"/>
<evidence type="ECO:0000313" key="1">
    <source>
        <dbReference type="EMBL" id="ACK50890.1"/>
    </source>
</evidence>
<dbReference type="EMBL" id="CP001280">
    <property type="protein sequence ID" value="ACK50890.1"/>
    <property type="molecule type" value="Genomic_DNA"/>
</dbReference>
<name>B8ENV4_METSB</name>
<gene>
    <name evidence="1" type="ordered locus">Msil_1947</name>
</gene>
<evidence type="ECO:0000313" key="2">
    <source>
        <dbReference type="Proteomes" id="UP000002257"/>
    </source>
</evidence>
<dbReference type="Proteomes" id="UP000002257">
    <property type="component" value="Chromosome"/>
</dbReference>
<dbReference type="AlphaFoldDB" id="B8ENV4"/>
<reference evidence="1 2" key="1">
    <citation type="journal article" date="2010" name="J. Bacteriol.">
        <title>Complete genome sequence of the aerobic facultative methanotroph Methylocella silvestris BL2.</title>
        <authorList>
            <person name="Chen Y."/>
            <person name="Crombie A."/>
            <person name="Rahman M.T."/>
            <person name="Dedysh S.N."/>
            <person name="Liesack W."/>
            <person name="Stott M.B."/>
            <person name="Alam M."/>
            <person name="Theisen A.R."/>
            <person name="Murrell J.C."/>
            <person name="Dunfield P.F."/>
        </authorList>
    </citation>
    <scope>NUCLEOTIDE SEQUENCE [LARGE SCALE GENOMIC DNA]</scope>
    <source>
        <strain evidence="2">DSM 15510 / CIP 108128 / LMG 27833 / NCIMB 13906 / BL2</strain>
    </source>
</reference>
<proteinExistence type="predicted"/>
<dbReference type="OrthoDB" id="7841749at2"/>